<keyword evidence="3" id="KW-1185">Reference proteome</keyword>
<protein>
    <submittedName>
        <fullName evidence="2">PiggyBac transposable element-derived protein 4-like</fullName>
    </submittedName>
</protein>
<comment type="caution">
    <text evidence="2">The sequence shown here is derived from an EMBL/GenBank/DDBJ whole genome shotgun (WGS) entry which is preliminary data.</text>
</comment>
<dbReference type="Proteomes" id="UP000762676">
    <property type="component" value="Unassembled WGS sequence"/>
</dbReference>
<evidence type="ECO:0000313" key="2">
    <source>
        <dbReference type="EMBL" id="GFR89104.1"/>
    </source>
</evidence>
<sequence length="113" mass="13161">MFARPRFEAIYHSMLHCSDSATASLKEKIEPFMEMLLQNFRIAFYPYQELALDEMVVGFQGRWVYKMFNPSKPKKYHIKVFGLCDSATGYVLNLLTYFGEHTSYHPFADQDGG</sequence>
<dbReference type="InterPro" id="IPR029526">
    <property type="entry name" value="PGBD"/>
</dbReference>
<dbReference type="PANTHER" id="PTHR46599">
    <property type="entry name" value="PIGGYBAC TRANSPOSABLE ELEMENT-DERIVED PROTEIN 4"/>
    <property type="match status" value="1"/>
</dbReference>
<organism evidence="2 3">
    <name type="scientific">Elysia marginata</name>
    <dbReference type="NCBI Taxonomy" id="1093978"/>
    <lineage>
        <taxon>Eukaryota</taxon>
        <taxon>Metazoa</taxon>
        <taxon>Spiralia</taxon>
        <taxon>Lophotrochozoa</taxon>
        <taxon>Mollusca</taxon>
        <taxon>Gastropoda</taxon>
        <taxon>Heterobranchia</taxon>
        <taxon>Euthyneura</taxon>
        <taxon>Panpulmonata</taxon>
        <taxon>Sacoglossa</taxon>
        <taxon>Placobranchoidea</taxon>
        <taxon>Plakobranchidae</taxon>
        <taxon>Elysia</taxon>
    </lineage>
</organism>
<proteinExistence type="predicted"/>
<feature type="domain" description="PiggyBac transposable element-derived protein" evidence="1">
    <location>
        <begin position="3"/>
        <end position="103"/>
    </location>
</feature>
<dbReference type="AlphaFoldDB" id="A0AAV4GU93"/>
<evidence type="ECO:0000259" key="1">
    <source>
        <dbReference type="Pfam" id="PF13843"/>
    </source>
</evidence>
<dbReference type="Pfam" id="PF13843">
    <property type="entry name" value="DDE_Tnp_1_7"/>
    <property type="match status" value="1"/>
</dbReference>
<dbReference type="PANTHER" id="PTHR46599:SF3">
    <property type="entry name" value="PIGGYBAC TRANSPOSABLE ELEMENT-DERIVED PROTEIN 4"/>
    <property type="match status" value="1"/>
</dbReference>
<reference evidence="2 3" key="1">
    <citation type="journal article" date="2021" name="Elife">
        <title>Chloroplast acquisition without the gene transfer in kleptoplastic sea slugs, Plakobranchus ocellatus.</title>
        <authorList>
            <person name="Maeda T."/>
            <person name="Takahashi S."/>
            <person name="Yoshida T."/>
            <person name="Shimamura S."/>
            <person name="Takaki Y."/>
            <person name="Nagai Y."/>
            <person name="Toyoda A."/>
            <person name="Suzuki Y."/>
            <person name="Arimoto A."/>
            <person name="Ishii H."/>
            <person name="Satoh N."/>
            <person name="Nishiyama T."/>
            <person name="Hasebe M."/>
            <person name="Maruyama T."/>
            <person name="Minagawa J."/>
            <person name="Obokata J."/>
            <person name="Shigenobu S."/>
        </authorList>
    </citation>
    <scope>NUCLEOTIDE SEQUENCE [LARGE SCALE GENOMIC DNA]</scope>
</reference>
<gene>
    <name evidence="2" type="ORF">ElyMa_000785900</name>
</gene>
<name>A0AAV4GU93_9GAST</name>
<accession>A0AAV4GU93</accession>
<dbReference type="EMBL" id="BMAT01001609">
    <property type="protein sequence ID" value="GFR89104.1"/>
    <property type="molecule type" value="Genomic_DNA"/>
</dbReference>
<evidence type="ECO:0000313" key="3">
    <source>
        <dbReference type="Proteomes" id="UP000762676"/>
    </source>
</evidence>